<dbReference type="Gene3D" id="1.10.150.900">
    <property type="match status" value="1"/>
</dbReference>
<reference evidence="7" key="1">
    <citation type="submission" date="2020-10" db="EMBL/GenBank/DDBJ databases">
        <authorList>
            <person name="Gilroy R."/>
        </authorList>
    </citation>
    <scope>NUCLEOTIDE SEQUENCE</scope>
    <source>
        <strain evidence="7">CHK189-12415</strain>
    </source>
</reference>
<organism evidence="7 8">
    <name type="scientific">Candidatus Faecivivens stercoravium</name>
    <dbReference type="NCBI Taxonomy" id="2840803"/>
    <lineage>
        <taxon>Bacteria</taxon>
        <taxon>Bacillati</taxon>
        <taxon>Bacillota</taxon>
        <taxon>Clostridia</taxon>
        <taxon>Eubacteriales</taxon>
        <taxon>Oscillospiraceae</taxon>
        <taxon>Oscillospiraceae incertae sedis</taxon>
        <taxon>Candidatus Faecivivens</taxon>
    </lineage>
</organism>
<keyword evidence="3" id="KW-0479">Metal-binding</keyword>
<dbReference type="GO" id="GO:0046872">
    <property type="term" value="F:metal ion binding"/>
    <property type="evidence" value="ECO:0007669"/>
    <property type="project" value="UniProtKB-KW"/>
</dbReference>
<evidence type="ECO:0000256" key="1">
    <source>
        <dbReference type="ARBA" id="ARBA00006247"/>
    </source>
</evidence>
<dbReference type="EMBL" id="DVHA01000110">
    <property type="protein sequence ID" value="HIR60599.1"/>
    <property type="molecule type" value="Genomic_DNA"/>
</dbReference>
<keyword evidence="4" id="KW-0378">Hydrolase</keyword>
<dbReference type="Gene3D" id="3.40.630.10">
    <property type="entry name" value="Zn peptidases"/>
    <property type="match status" value="1"/>
</dbReference>
<comment type="similarity">
    <text evidence="1">Belongs to the peptidase M20A family.</text>
</comment>
<dbReference type="InterPro" id="IPR047177">
    <property type="entry name" value="Pept_M20A"/>
</dbReference>
<sequence length="442" mass="48864">MITAEKCIEHLAGMVRIPTVSNAELAKMDFTKFDQLHAYLKESYPLIHEKLTLEIVGKAGLLYHWKGTGSEKAPLVLMAHQDVVPEGDPGLWKYPPYAGIVAEGKLWGRGTTDCKCNLMSVMEAVEHLLGEGYTPDYDIYLAFGYNEEVMGGEEPSAKAMMEVLRDRGIRPGCVIDECGGVSKGNRFGYEGLIASIVISEKGYADFELYVEHKGGHSSVPPKDSAMKLLAQAVIAVEENQFPYRITECVKQNLEASAPLMEGELAELCKDVEGNWDKLLPYIEKDPYLSALFHTTTAVTMAQGSEQANILPQRCSVTINCRAIEGDTLEVLQKHFEDVVPEGVKVRLLKGGNPPTASKLHTKGYDLIQSICEENYPGVVTIPGYMLGGTDSRYYSEVCDSVYRFSSFYSDGNWGPAHAANECIPVEHITSGPEFFVKFITRY</sequence>
<evidence type="ECO:0000256" key="2">
    <source>
        <dbReference type="ARBA" id="ARBA00022670"/>
    </source>
</evidence>
<dbReference type="GO" id="GO:0004180">
    <property type="term" value="F:carboxypeptidase activity"/>
    <property type="evidence" value="ECO:0007669"/>
    <property type="project" value="TreeGrafter"/>
</dbReference>
<accession>A0A9D1DWV3</accession>
<evidence type="ECO:0000256" key="5">
    <source>
        <dbReference type="ARBA" id="ARBA00022833"/>
    </source>
</evidence>
<dbReference type="PANTHER" id="PTHR45962">
    <property type="entry name" value="N-FATTY-ACYL-AMINO ACID SYNTHASE/HYDROLASE PM20D1"/>
    <property type="match status" value="1"/>
</dbReference>
<dbReference type="InterPro" id="IPR011650">
    <property type="entry name" value="Peptidase_M20_dimer"/>
</dbReference>
<name>A0A9D1DWV3_9FIRM</name>
<evidence type="ECO:0000313" key="7">
    <source>
        <dbReference type="EMBL" id="HIR60599.1"/>
    </source>
</evidence>
<evidence type="ECO:0000256" key="4">
    <source>
        <dbReference type="ARBA" id="ARBA00022801"/>
    </source>
</evidence>
<evidence type="ECO:0000256" key="3">
    <source>
        <dbReference type="ARBA" id="ARBA00022723"/>
    </source>
</evidence>
<dbReference type="Proteomes" id="UP000824241">
    <property type="component" value="Unassembled WGS sequence"/>
</dbReference>
<dbReference type="SUPFAM" id="SSF53187">
    <property type="entry name" value="Zn-dependent exopeptidases"/>
    <property type="match status" value="1"/>
</dbReference>
<dbReference type="GO" id="GO:0051603">
    <property type="term" value="P:proteolysis involved in protein catabolic process"/>
    <property type="evidence" value="ECO:0007669"/>
    <property type="project" value="TreeGrafter"/>
</dbReference>
<evidence type="ECO:0000259" key="6">
    <source>
        <dbReference type="Pfam" id="PF07687"/>
    </source>
</evidence>
<keyword evidence="5" id="KW-0862">Zinc</keyword>
<gene>
    <name evidence="7" type="ORF">IAB37_03390</name>
</gene>
<dbReference type="InterPro" id="IPR002933">
    <property type="entry name" value="Peptidase_M20"/>
</dbReference>
<protein>
    <submittedName>
        <fullName evidence="7">M20/M25/M40 family metallo-hydrolase</fullName>
    </submittedName>
</protein>
<reference evidence="7" key="2">
    <citation type="journal article" date="2021" name="PeerJ">
        <title>Extensive microbial diversity within the chicken gut microbiome revealed by metagenomics and culture.</title>
        <authorList>
            <person name="Gilroy R."/>
            <person name="Ravi A."/>
            <person name="Getino M."/>
            <person name="Pursley I."/>
            <person name="Horton D.L."/>
            <person name="Alikhan N.F."/>
            <person name="Baker D."/>
            <person name="Gharbi K."/>
            <person name="Hall N."/>
            <person name="Watson M."/>
            <person name="Adriaenssens E.M."/>
            <person name="Foster-Nyarko E."/>
            <person name="Jarju S."/>
            <person name="Secka A."/>
            <person name="Antonio M."/>
            <person name="Oren A."/>
            <person name="Chaudhuri R.R."/>
            <person name="La Ragione R."/>
            <person name="Hildebrand F."/>
            <person name="Pallen M.J."/>
        </authorList>
    </citation>
    <scope>NUCLEOTIDE SEQUENCE</scope>
    <source>
        <strain evidence="7">CHK189-12415</strain>
    </source>
</reference>
<comment type="caution">
    <text evidence="7">The sequence shown here is derived from an EMBL/GenBank/DDBJ whole genome shotgun (WGS) entry which is preliminary data.</text>
</comment>
<dbReference type="Gene3D" id="3.30.70.360">
    <property type="match status" value="1"/>
</dbReference>
<dbReference type="AlphaFoldDB" id="A0A9D1DWV3"/>
<evidence type="ECO:0000313" key="8">
    <source>
        <dbReference type="Proteomes" id="UP000824241"/>
    </source>
</evidence>
<dbReference type="PANTHER" id="PTHR45962:SF1">
    <property type="entry name" value="N-FATTY-ACYL-AMINO ACID SYNTHASE_HYDROLASE PM20D1"/>
    <property type="match status" value="1"/>
</dbReference>
<keyword evidence="2" id="KW-0645">Protease</keyword>
<dbReference type="InterPro" id="IPR036264">
    <property type="entry name" value="Bact_exopeptidase_dim_dom"/>
</dbReference>
<proteinExistence type="inferred from homology"/>
<dbReference type="Pfam" id="PF01546">
    <property type="entry name" value="Peptidase_M20"/>
    <property type="match status" value="1"/>
</dbReference>
<dbReference type="Pfam" id="PF07687">
    <property type="entry name" value="M20_dimer"/>
    <property type="match status" value="1"/>
</dbReference>
<feature type="domain" description="Peptidase M20 dimerisation" evidence="6">
    <location>
        <begin position="198"/>
        <end position="340"/>
    </location>
</feature>
<dbReference type="SUPFAM" id="SSF55031">
    <property type="entry name" value="Bacterial exopeptidase dimerisation domain"/>
    <property type="match status" value="1"/>
</dbReference>